<proteinExistence type="predicted"/>
<gene>
    <name evidence="2" type="ORF">BK652_19770</name>
</gene>
<evidence type="ECO:0000256" key="1">
    <source>
        <dbReference type="SAM" id="MobiDB-lite"/>
    </source>
</evidence>
<organism evidence="2 3">
    <name type="scientific">Pseudomonas brassicacearum</name>
    <dbReference type="NCBI Taxonomy" id="930166"/>
    <lineage>
        <taxon>Bacteria</taxon>
        <taxon>Pseudomonadati</taxon>
        <taxon>Pseudomonadota</taxon>
        <taxon>Gammaproteobacteria</taxon>
        <taxon>Pseudomonadales</taxon>
        <taxon>Pseudomonadaceae</taxon>
        <taxon>Pseudomonas</taxon>
    </lineage>
</organism>
<dbReference type="Proteomes" id="UP000284049">
    <property type="component" value="Unassembled WGS sequence"/>
</dbReference>
<dbReference type="SUPFAM" id="SSF56399">
    <property type="entry name" value="ADP-ribosylation"/>
    <property type="match status" value="1"/>
</dbReference>
<comment type="caution">
    <text evidence="2">The sequence shown here is derived from an EMBL/GenBank/DDBJ whole genome shotgun (WGS) entry which is preliminary data.</text>
</comment>
<accession>A0A423G2V1</accession>
<feature type="region of interest" description="Disordered" evidence="1">
    <location>
        <begin position="1"/>
        <end position="34"/>
    </location>
</feature>
<name>A0A423G2V1_9PSED</name>
<evidence type="ECO:0000313" key="3">
    <source>
        <dbReference type="Proteomes" id="UP000284049"/>
    </source>
</evidence>
<feature type="compositionally biased region" description="Polar residues" evidence="1">
    <location>
        <begin position="17"/>
        <end position="31"/>
    </location>
</feature>
<protein>
    <recommendedName>
        <fullName evidence="4">RHS repeat-associated core domain-containing protein</fullName>
    </recommendedName>
</protein>
<dbReference type="NCBIfam" id="TIGR03696">
    <property type="entry name" value="Rhs_assc_core"/>
    <property type="match status" value="1"/>
</dbReference>
<evidence type="ECO:0000313" key="2">
    <source>
        <dbReference type="EMBL" id="ROM79732.1"/>
    </source>
</evidence>
<evidence type="ECO:0008006" key="4">
    <source>
        <dbReference type="Google" id="ProtNLM"/>
    </source>
</evidence>
<dbReference type="Gene3D" id="2.180.10.10">
    <property type="entry name" value="RHS repeat-associated core"/>
    <property type="match status" value="1"/>
</dbReference>
<reference evidence="2 3" key="1">
    <citation type="submission" date="2016-10" db="EMBL/GenBank/DDBJ databases">
        <title>Comparative genome analysis of multiple Pseudomonas spp. focuses on biocontrol and plant growth promoting traits.</title>
        <authorList>
            <person name="Tao X.-Y."/>
            <person name="Taylor C.G."/>
        </authorList>
    </citation>
    <scope>NUCLEOTIDE SEQUENCE [LARGE SCALE GENOMIC DNA]</scope>
    <source>
        <strain evidence="2 3">Wood3</strain>
    </source>
</reference>
<dbReference type="AlphaFoldDB" id="A0A423G2V1"/>
<sequence>MADAENDMAGSDKVGQPGSNGSLGDSGVSRNETTDGFHYDALDNLIGRTTSAGREQRFYRSDELANETNGNINSTFIRAEGVVLAEHRTGSGSGAMLLAGDDKNSVLSEISQGAVKSIAYSAYGHLTQSASVNCHLGYNGERRETQTGWYLLGNGYRVFNPLLMRFHSPDNLSPFGKGGLNAYMYCVGDPINNVDPTGHTVFGFFSRGFRGLFGSNRLTTATPGAQNLPKVLRLNPHEETRPTSLLPIRAKDVVRLERRAALQLELANQFKNKDPEKYAKYTKFYEDDHEAHSFAIEHQGEKLMTKYGREAAKNSSRRLAAIERSRANTKQAEFLNWKAIDIEEIRTRKREEGVPRSFLGTDFMGARDS</sequence>
<dbReference type="EMBL" id="MOBC01000010">
    <property type="protein sequence ID" value="ROM79732.1"/>
    <property type="molecule type" value="Genomic_DNA"/>
</dbReference>
<dbReference type="InterPro" id="IPR022385">
    <property type="entry name" value="Rhs_assc_core"/>
</dbReference>